<evidence type="ECO:0000256" key="3">
    <source>
        <dbReference type="ARBA" id="ARBA00023235"/>
    </source>
</evidence>
<protein>
    <recommendedName>
        <fullName evidence="5 6">o-succinylbenzoate synthase</fullName>
        <shortName evidence="5">OSB synthase</shortName>
        <shortName evidence="5">OSBS</shortName>
        <ecNumber evidence="5 6">4.2.1.113</ecNumber>
    </recommendedName>
    <alternativeName>
        <fullName evidence="5">4-(2'-carboxyphenyl)-4-oxybutyric acid synthase</fullName>
    </alternativeName>
    <alternativeName>
        <fullName evidence="5">o-succinylbenzoic acid synthase</fullName>
    </alternativeName>
</protein>
<accession>A0A1L9B007</accession>
<comment type="pathway">
    <text evidence="5">Quinol/quinone metabolism; 1,4-dihydroxy-2-naphthoate biosynthesis; 1,4-dihydroxy-2-naphthoate from chorismate: step 4/7.</text>
</comment>
<dbReference type="SFLD" id="SFLDF00009">
    <property type="entry name" value="o-succinylbenzoate_synthase"/>
    <property type="match status" value="1"/>
</dbReference>
<evidence type="ECO:0000256" key="1">
    <source>
        <dbReference type="ARBA" id="ARBA00022723"/>
    </source>
</evidence>
<dbReference type="SFLD" id="SFLDG00180">
    <property type="entry name" value="muconate_cycloisomerase"/>
    <property type="match status" value="1"/>
</dbReference>
<dbReference type="HAMAP" id="MF_00470">
    <property type="entry name" value="MenC_1"/>
    <property type="match status" value="1"/>
</dbReference>
<sequence length="357" mass="37442">MRIVDASLERLRLEMVRPLRTAAGVYAAREGFVVRLVDDAGRVGWGEAMPLAEFGTETPEACERVLTALLPALRDAAGPPLPGPWAEGGEERFPANHPAARHALEQACLDLLAQRRGLPLCQLLSSGARAEVLVNALLGAASPEDLAQEARRAVAEGYETLKLKVAGRPVEEDAARLAAVRGAAGAARVRIDANGGWTEPEAERALEVLGGEGVELCEQPVAAEALEALCRLAARAPCPLAADESLALPEAARKLLTSAPTVRVLVLKPMVLGGLLPTLALAREAARQGMAAYVTSSLDGVIARAGAAHLAAALPSGRYASGLGVGHLFRNEPDLHPFRPLRGRILLPRTPGQGVHS</sequence>
<feature type="binding site" evidence="5">
    <location>
        <position position="218"/>
    </location>
    <ligand>
        <name>Mg(2+)</name>
        <dbReference type="ChEBI" id="CHEBI:18420"/>
    </ligand>
</feature>
<evidence type="ECO:0000259" key="7">
    <source>
        <dbReference type="SMART" id="SM00922"/>
    </source>
</evidence>
<keyword evidence="5" id="KW-0474">Menaquinone biosynthesis</keyword>
<dbReference type="EC" id="4.2.1.113" evidence="5 6"/>
<dbReference type="GO" id="GO:0006518">
    <property type="term" value="P:peptide metabolic process"/>
    <property type="evidence" value="ECO:0007669"/>
    <property type="project" value="UniProtKB-ARBA"/>
</dbReference>
<keyword evidence="1 5" id="KW-0479">Metal-binding</keyword>
<dbReference type="UniPathway" id="UPA00079"/>
<dbReference type="InterPro" id="IPR029065">
    <property type="entry name" value="Enolase_C-like"/>
</dbReference>
<evidence type="ECO:0000256" key="5">
    <source>
        <dbReference type="HAMAP-Rule" id="MF_00470"/>
    </source>
</evidence>
<feature type="domain" description="Mandelate racemase/muconate lactonizing enzyme C-terminal" evidence="7">
    <location>
        <begin position="143"/>
        <end position="239"/>
    </location>
</feature>
<dbReference type="AlphaFoldDB" id="A0A1L9B007"/>
<evidence type="ECO:0000256" key="6">
    <source>
        <dbReference type="NCBIfam" id="TIGR01927"/>
    </source>
</evidence>
<dbReference type="Gene3D" id="3.20.20.120">
    <property type="entry name" value="Enolase-like C-terminal domain"/>
    <property type="match status" value="1"/>
</dbReference>
<dbReference type="STRING" id="83449.BON30_36560"/>
<feature type="active site" description="Proton donor" evidence="5">
    <location>
        <position position="164"/>
    </location>
</feature>
<dbReference type="InterPro" id="IPR029017">
    <property type="entry name" value="Enolase-like_N"/>
</dbReference>
<dbReference type="Proteomes" id="UP000182229">
    <property type="component" value="Unassembled WGS sequence"/>
</dbReference>
<dbReference type="InterPro" id="IPR013342">
    <property type="entry name" value="Mandelate_racemase_C"/>
</dbReference>
<keyword evidence="2 5" id="KW-0460">Magnesium</keyword>
<dbReference type="GO" id="GO:0043748">
    <property type="term" value="F:O-succinylbenzoate synthase activity"/>
    <property type="evidence" value="ECO:0007669"/>
    <property type="project" value="UniProtKB-EC"/>
</dbReference>
<dbReference type="InterPro" id="IPR010196">
    <property type="entry name" value="OSB_synthase_MenC1"/>
</dbReference>
<comment type="pathway">
    <text evidence="5">Quinol/quinone metabolism; menaquinone biosynthesis.</text>
</comment>
<dbReference type="SMART" id="SM00922">
    <property type="entry name" value="MR_MLE"/>
    <property type="match status" value="1"/>
</dbReference>
<feature type="active site" description="Proton acceptor" evidence="5">
    <location>
        <position position="268"/>
    </location>
</feature>
<dbReference type="RefSeq" id="WP_071903167.1">
    <property type="nucleotide sequence ID" value="NZ_MPIN01000013.1"/>
</dbReference>
<dbReference type="NCBIfam" id="TIGR01927">
    <property type="entry name" value="menC_gam_Gplu"/>
    <property type="match status" value="1"/>
</dbReference>
<gene>
    <name evidence="5" type="primary">menC</name>
    <name evidence="8" type="ORF">BON30_36560</name>
</gene>
<comment type="caution">
    <text evidence="8">The sequence shown here is derived from an EMBL/GenBank/DDBJ whole genome shotgun (WGS) entry which is preliminary data.</text>
</comment>
<dbReference type="EMBL" id="MPIN01000013">
    <property type="protein sequence ID" value="OJH35590.1"/>
    <property type="molecule type" value="Genomic_DNA"/>
</dbReference>
<dbReference type="InterPro" id="IPR013341">
    <property type="entry name" value="Mandelate_racemase_N_dom"/>
</dbReference>
<comment type="catalytic activity">
    <reaction evidence="5">
        <text>(1R,6R)-6-hydroxy-2-succinyl-cyclohexa-2,4-diene-1-carboxylate = 2-succinylbenzoate + H2O</text>
        <dbReference type="Rhea" id="RHEA:10196"/>
        <dbReference type="ChEBI" id="CHEBI:15377"/>
        <dbReference type="ChEBI" id="CHEBI:18325"/>
        <dbReference type="ChEBI" id="CHEBI:58689"/>
        <dbReference type="EC" id="4.2.1.113"/>
    </reaction>
</comment>
<dbReference type="InterPro" id="IPR036849">
    <property type="entry name" value="Enolase-like_C_sf"/>
</dbReference>
<feature type="binding site" evidence="5">
    <location>
        <position position="243"/>
    </location>
    <ligand>
        <name>Mg(2+)</name>
        <dbReference type="ChEBI" id="CHEBI:18420"/>
    </ligand>
</feature>
<evidence type="ECO:0000256" key="2">
    <source>
        <dbReference type="ARBA" id="ARBA00022842"/>
    </source>
</evidence>
<reference evidence="9" key="1">
    <citation type="submission" date="2016-11" db="EMBL/GenBank/DDBJ databases">
        <authorList>
            <person name="Shukria A."/>
            <person name="Stevens D.C."/>
        </authorList>
    </citation>
    <scope>NUCLEOTIDE SEQUENCE [LARGE SCALE GENOMIC DNA]</scope>
    <source>
        <strain evidence="9">Cbfe23</strain>
    </source>
</reference>
<comment type="similarity">
    <text evidence="5">Belongs to the mandelate racemase/muconate lactonizing enzyme family. MenC type 1 subfamily.</text>
</comment>
<dbReference type="SUPFAM" id="SSF54826">
    <property type="entry name" value="Enolase N-terminal domain-like"/>
    <property type="match status" value="1"/>
</dbReference>
<dbReference type="UniPathway" id="UPA01057">
    <property type="reaction ID" value="UER00165"/>
</dbReference>
<dbReference type="GO" id="GO:0000287">
    <property type="term" value="F:magnesium ion binding"/>
    <property type="evidence" value="ECO:0007669"/>
    <property type="project" value="UniProtKB-UniRule"/>
</dbReference>
<dbReference type="SUPFAM" id="SSF51604">
    <property type="entry name" value="Enolase C-terminal domain-like"/>
    <property type="match status" value="1"/>
</dbReference>
<evidence type="ECO:0000313" key="9">
    <source>
        <dbReference type="Proteomes" id="UP000182229"/>
    </source>
</evidence>
<dbReference type="PANTHER" id="PTHR48073">
    <property type="entry name" value="O-SUCCINYLBENZOATE SYNTHASE-RELATED"/>
    <property type="match status" value="1"/>
</dbReference>
<name>A0A1L9B007_9BACT</name>
<organism evidence="8 9">
    <name type="scientific">Cystobacter ferrugineus</name>
    <dbReference type="NCBI Taxonomy" id="83449"/>
    <lineage>
        <taxon>Bacteria</taxon>
        <taxon>Pseudomonadati</taxon>
        <taxon>Myxococcota</taxon>
        <taxon>Myxococcia</taxon>
        <taxon>Myxococcales</taxon>
        <taxon>Cystobacterineae</taxon>
        <taxon>Archangiaceae</taxon>
        <taxon>Cystobacter</taxon>
    </lineage>
</organism>
<dbReference type="Gene3D" id="3.30.390.10">
    <property type="entry name" value="Enolase-like, N-terminal domain"/>
    <property type="match status" value="1"/>
</dbReference>
<dbReference type="Pfam" id="PF02746">
    <property type="entry name" value="MR_MLE_N"/>
    <property type="match status" value="1"/>
</dbReference>
<reference evidence="8 9" key="2">
    <citation type="submission" date="2016-12" db="EMBL/GenBank/DDBJ databases">
        <title>Draft Genome Sequence of Cystobacter ferrugineus Strain Cbfe23.</title>
        <authorList>
            <person name="Akbar S."/>
            <person name="Dowd S.E."/>
            <person name="Stevens D.C."/>
        </authorList>
    </citation>
    <scope>NUCLEOTIDE SEQUENCE [LARGE SCALE GENOMIC DNA]</scope>
    <source>
        <strain evidence="8 9">Cbfe23</strain>
    </source>
</reference>
<proteinExistence type="inferred from homology"/>
<dbReference type="GO" id="GO:0016854">
    <property type="term" value="F:racemase and epimerase activity"/>
    <property type="evidence" value="ECO:0007669"/>
    <property type="project" value="UniProtKB-ARBA"/>
</dbReference>
<keyword evidence="3" id="KW-0413">Isomerase</keyword>
<evidence type="ECO:0000313" key="8">
    <source>
        <dbReference type="EMBL" id="OJH35590.1"/>
    </source>
</evidence>
<keyword evidence="9" id="KW-1185">Reference proteome</keyword>
<comment type="cofactor">
    <cofactor evidence="5">
        <name>a divalent metal cation</name>
        <dbReference type="ChEBI" id="CHEBI:60240"/>
    </cofactor>
</comment>
<feature type="binding site" evidence="5">
    <location>
        <position position="192"/>
    </location>
    <ligand>
        <name>Mg(2+)</name>
        <dbReference type="ChEBI" id="CHEBI:18420"/>
    </ligand>
</feature>
<dbReference type="Pfam" id="PF13378">
    <property type="entry name" value="MR_MLE_C"/>
    <property type="match status" value="1"/>
</dbReference>
<comment type="function">
    <text evidence="5">Converts 2-succinyl-6-hydroxy-2,4-cyclohexadiene-1-carboxylate (SHCHC) to 2-succinylbenzoate (OSB).</text>
</comment>
<keyword evidence="4 5" id="KW-0456">Lyase</keyword>
<dbReference type="OrthoDB" id="9802699at2"/>
<evidence type="ECO:0000256" key="4">
    <source>
        <dbReference type="ARBA" id="ARBA00023239"/>
    </source>
</evidence>
<dbReference type="GO" id="GO:0009234">
    <property type="term" value="P:menaquinone biosynthetic process"/>
    <property type="evidence" value="ECO:0007669"/>
    <property type="project" value="UniProtKB-UniRule"/>
</dbReference>
<dbReference type="PANTHER" id="PTHR48073:SF2">
    <property type="entry name" value="O-SUCCINYLBENZOATE SYNTHASE"/>
    <property type="match status" value="1"/>
</dbReference>
<dbReference type="SFLD" id="SFLDS00001">
    <property type="entry name" value="Enolase"/>
    <property type="match status" value="1"/>
</dbReference>